<name>A0AB39RGP5_9ACTN</name>
<reference evidence="1" key="1">
    <citation type="submission" date="2024-07" db="EMBL/GenBank/DDBJ databases">
        <authorList>
            <person name="Yu S.T."/>
        </authorList>
    </citation>
    <scope>NUCLEOTIDE SEQUENCE</scope>
    <source>
        <strain evidence="1">R41</strain>
    </source>
</reference>
<gene>
    <name evidence="1" type="ORF">AB5J53_19635</name>
</gene>
<proteinExistence type="predicted"/>
<dbReference type="AlphaFoldDB" id="A0AB39RGP5"/>
<evidence type="ECO:0000313" key="1">
    <source>
        <dbReference type="EMBL" id="XDQ53716.1"/>
    </source>
</evidence>
<accession>A0AB39RGP5</accession>
<dbReference type="EMBL" id="CP163443">
    <property type="protein sequence ID" value="XDQ53716.1"/>
    <property type="molecule type" value="Genomic_DNA"/>
</dbReference>
<organism evidence="1">
    <name type="scientific">Streptomyces sp. R41</name>
    <dbReference type="NCBI Taxonomy" id="3238632"/>
    <lineage>
        <taxon>Bacteria</taxon>
        <taxon>Bacillati</taxon>
        <taxon>Actinomycetota</taxon>
        <taxon>Actinomycetes</taxon>
        <taxon>Kitasatosporales</taxon>
        <taxon>Streptomycetaceae</taxon>
        <taxon>Streptomyces</taxon>
    </lineage>
</organism>
<protein>
    <submittedName>
        <fullName evidence="1">Uncharacterized protein</fullName>
    </submittedName>
</protein>
<sequence length="97" mass="10421">MSESAVQRALAASEQALSGIDEELERHAAGHGRVSSAGQLTAIRDQLTQMMLQLSSSPLPPRPRRVRGAGRVIADSWPYGSPLAALILDAERLYLQA</sequence>
<dbReference type="RefSeq" id="WP_369246959.1">
    <property type="nucleotide sequence ID" value="NZ_CP163443.1"/>
</dbReference>